<dbReference type="Proteomes" id="UP001058974">
    <property type="component" value="Chromosome 5"/>
</dbReference>
<accession>A0A9D4WZ71</accession>
<name>A0A9D4WZ71_PEA</name>
<dbReference type="EMBL" id="JAMSHJ010000005">
    <property type="protein sequence ID" value="KAI5410697.1"/>
    <property type="molecule type" value="Genomic_DNA"/>
</dbReference>
<feature type="compositionally biased region" description="Low complexity" evidence="1">
    <location>
        <begin position="30"/>
        <end position="44"/>
    </location>
</feature>
<evidence type="ECO:0000313" key="2">
    <source>
        <dbReference type="EMBL" id="KAI5410697.1"/>
    </source>
</evidence>
<comment type="caution">
    <text evidence="2">The sequence shown here is derived from an EMBL/GenBank/DDBJ whole genome shotgun (WGS) entry which is preliminary data.</text>
</comment>
<reference evidence="2 3" key="1">
    <citation type="journal article" date="2022" name="Nat. Genet.">
        <title>Improved pea reference genome and pan-genome highlight genomic features and evolutionary characteristics.</title>
        <authorList>
            <person name="Yang T."/>
            <person name="Liu R."/>
            <person name="Luo Y."/>
            <person name="Hu S."/>
            <person name="Wang D."/>
            <person name="Wang C."/>
            <person name="Pandey M.K."/>
            <person name="Ge S."/>
            <person name="Xu Q."/>
            <person name="Li N."/>
            <person name="Li G."/>
            <person name="Huang Y."/>
            <person name="Saxena R.K."/>
            <person name="Ji Y."/>
            <person name="Li M."/>
            <person name="Yan X."/>
            <person name="He Y."/>
            <person name="Liu Y."/>
            <person name="Wang X."/>
            <person name="Xiang C."/>
            <person name="Varshney R.K."/>
            <person name="Ding H."/>
            <person name="Gao S."/>
            <person name="Zong X."/>
        </authorList>
    </citation>
    <scope>NUCLEOTIDE SEQUENCE [LARGE SCALE GENOMIC DNA]</scope>
    <source>
        <strain evidence="2 3">cv. Zhongwan 6</strain>
    </source>
</reference>
<keyword evidence="3" id="KW-1185">Reference proteome</keyword>
<sequence length="68" mass="7037">MNVGNIDGPNHGQGSKPSSISCDGSQSPLTSMSTSIGGSTFGSSRGDLLRRLTTFSPLNWLDKPQVGV</sequence>
<evidence type="ECO:0000256" key="1">
    <source>
        <dbReference type="SAM" id="MobiDB-lite"/>
    </source>
</evidence>
<feature type="compositionally biased region" description="Polar residues" evidence="1">
    <location>
        <begin position="12"/>
        <end position="29"/>
    </location>
</feature>
<protein>
    <submittedName>
        <fullName evidence="2">Uncharacterized protein</fullName>
    </submittedName>
</protein>
<dbReference type="AlphaFoldDB" id="A0A9D4WZ71"/>
<feature type="region of interest" description="Disordered" evidence="1">
    <location>
        <begin position="1"/>
        <end position="44"/>
    </location>
</feature>
<proteinExistence type="predicted"/>
<dbReference type="Gramene" id="Psat05G0600400-T1">
    <property type="protein sequence ID" value="KAI5410697.1"/>
    <property type="gene ID" value="KIW84_056004"/>
</dbReference>
<organism evidence="2 3">
    <name type="scientific">Pisum sativum</name>
    <name type="common">Garden pea</name>
    <name type="synonym">Lathyrus oleraceus</name>
    <dbReference type="NCBI Taxonomy" id="3888"/>
    <lineage>
        <taxon>Eukaryota</taxon>
        <taxon>Viridiplantae</taxon>
        <taxon>Streptophyta</taxon>
        <taxon>Embryophyta</taxon>
        <taxon>Tracheophyta</taxon>
        <taxon>Spermatophyta</taxon>
        <taxon>Magnoliopsida</taxon>
        <taxon>eudicotyledons</taxon>
        <taxon>Gunneridae</taxon>
        <taxon>Pentapetalae</taxon>
        <taxon>rosids</taxon>
        <taxon>fabids</taxon>
        <taxon>Fabales</taxon>
        <taxon>Fabaceae</taxon>
        <taxon>Papilionoideae</taxon>
        <taxon>50 kb inversion clade</taxon>
        <taxon>NPAAA clade</taxon>
        <taxon>Hologalegina</taxon>
        <taxon>IRL clade</taxon>
        <taxon>Fabeae</taxon>
        <taxon>Lathyrus</taxon>
    </lineage>
</organism>
<gene>
    <name evidence="2" type="ORF">KIW84_056004</name>
</gene>
<evidence type="ECO:0000313" key="3">
    <source>
        <dbReference type="Proteomes" id="UP001058974"/>
    </source>
</evidence>